<accession>A0A154IMM2</accession>
<gene>
    <name evidence="2" type="ORF">A4A59_12025</name>
</gene>
<organism evidence="2">
    <name type="scientific">Rhizobium leguminosarum</name>
    <dbReference type="NCBI Taxonomy" id="384"/>
    <lineage>
        <taxon>Bacteria</taxon>
        <taxon>Pseudomonadati</taxon>
        <taxon>Pseudomonadota</taxon>
        <taxon>Alphaproteobacteria</taxon>
        <taxon>Hyphomicrobiales</taxon>
        <taxon>Rhizobiaceae</taxon>
        <taxon>Rhizobium/Agrobacterium group</taxon>
        <taxon>Rhizobium</taxon>
    </lineage>
</organism>
<reference evidence="2" key="1">
    <citation type="submission" date="2016-03" db="EMBL/GenBank/DDBJ databases">
        <title>Microsymbionts genomes from the relict species Vavilovia formosa.</title>
        <authorList>
            <person name="Chirak E."/>
            <person name="Kimeklis A."/>
            <person name="Kopat V."/>
            <person name="Andronov E."/>
        </authorList>
    </citation>
    <scope>NUCLEOTIDE SEQUENCE [LARGE SCALE GENOMIC DNA]</scope>
    <source>
        <strain evidence="2">Vaf12</strain>
    </source>
</reference>
<dbReference type="RefSeq" id="WP_062940799.1">
    <property type="nucleotide sequence ID" value="NZ_CP171845.1"/>
</dbReference>
<proteinExistence type="predicted"/>
<feature type="region of interest" description="Disordered" evidence="1">
    <location>
        <begin position="1"/>
        <end position="61"/>
    </location>
</feature>
<sequence>MAKVLGFSKSSSRGDALGPPLGQFGRSAAGRHDAVGGHGQGLGEMPKDEMAEMARSAGDED</sequence>
<name>A0A154IMM2_RHILE</name>
<comment type="caution">
    <text evidence="2">The sequence shown here is derived from an EMBL/GenBank/DDBJ whole genome shotgun (WGS) entry which is preliminary data.</text>
</comment>
<dbReference type="EMBL" id="LVYU01000078">
    <property type="protein sequence ID" value="KZB01763.1"/>
    <property type="molecule type" value="Genomic_DNA"/>
</dbReference>
<protein>
    <submittedName>
        <fullName evidence="2">Uncharacterized protein</fullName>
    </submittedName>
</protein>
<dbReference type="AlphaFoldDB" id="A0A154IMM2"/>
<evidence type="ECO:0000256" key="1">
    <source>
        <dbReference type="SAM" id="MobiDB-lite"/>
    </source>
</evidence>
<evidence type="ECO:0000313" key="2">
    <source>
        <dbReference type="EMBL" id="KZB01763.1"/>
    </source>
</evidence>